<accession>A0ABR4XPR7</accession>
<dbReference type="EC" id="1.8.4.11" evidence="2"/>
<comment type="catalytic activity">
    <reaction evidence="4">
        <text>L-methionyl-[protein] + [thioredoxin]-disulfide + H2O = L-methionyl-(S)-S-oxide-[protein] + [thioredoxin]-dithiol</text>
        <dbReference type="Rhea" id="RHEA:14217"/>
        <dbReference type="Rhea" id="RHEA-COMP:10698"/>
        <dbReference type="Rhea" id="RHEA-COMP:10700"/>
        <dbReference type="Rhea" id="RHEA-COMP:12313"/>
        <dbReference type="Rhea" id="RHEA-COMP:12315"/>
        <dbReference type="ChEBI" id="CHEBI:15377"/>
        <dbReference type="ChEBI" id="CHEBI:16044"/>
        <dbReference type="ChEBI" id="CHEBI:29950"/>
        <dbReference type="ChEBI" id="CHEBI:44120"/>
        <dbReference type="ChEBI" id="CHEBI:50058"/>
        <dbReference type="EC" id="1.8.4.11"/>
    </reaction>
</comment>
<evidence type="ECO:0000313" key="7">
    <source>
        <dbReference type="EMBL" id="KGO27526.1"/>
    </source>
</evidence>
<comment type="caution">
    <text evidence="7">The sequence shown here is derived from an EMBL/GenBank/DDBJ whole genome shotgun (WGS) entry which is preliminary data.</text>
</comment>
<dbReference type="InterPro" id="IPR002569">
    <property type="entry name" value="Met_Sox_Rdtase_MsrA_dom"/>
</dbReference>
<comment type="similarity">
    <text evidence="1">Belongs to the MsrA Met sulfoxide reductase family.</text>
</comment>
<feature type="non-terminal residue" evidence="7">
    <location>
        <position position="90"/>
    </location>
</feature>
<dbReference type="PANTHER" id="PTHR43774:SF1">
    <property type="entry name" value="PEPTIDE METHIONINE SULFOXIDE REDUCTASE MSRA 2"/>
    <property type="match status" value="1"/>
</dbReference>
<comment type="catalytic activity">
    <reaction evidence="5">
        <text>[thioredoxin]-disulfide + L-methionine + H2O = L-methionine (S)-S-oxide + [thioredoxin]-dithiol</text>
        <dbReference type="Rhea" id="RHEA:19993"/>
        <dbReference type="Rhea" id="RHEA-COMP:10698"/>
        <dbReference type="Rhea" id="RHEA-COMP:10700"/>
        <dbReference type="ChEBI" id="CHEBI:15377"/>
        <dbReference type="ChEBI" id="CHEBI:29950"/>
        <dbReference type="ChEBI" id="CHEBI:50058"/>
        <dbReference type="ChEBI" id="CHEBI:57844"/>
        <dbReference type="ChEBI" id="CHEBI:58772"/>
        <dbReference type="EC" id="1.8.4.11"/>
    </reaction>
</comment>
<dbReference type="SUPFAM" id="SSF55068">
    <property type="entry name" value="Peptide methionine sulfoxide reductase"/>
    <property type="match status" value="1"/>
</dbReference>
<dbReference type="Pfam" id="PF01625">
    <property type="entry name" value="PMSR"/>
    <property type="match status" value="1"/>
</dbReference>
<name>A0ABR4XPR7_9LACO</name>
<dbReference type="Proteomes" id="UP000030023">
    <property type="component" value="Unassembled WGS sequence"/>
</dbReference>
<keyword evidence="3" id="KW-0560">Oxidoreductase</keyword>
<dbReference type="Gene3D" id="3.30.1060.10">
    <property type="entry name" value="Peptide methionine sulphoxide reductase MsrA"/>
    <property type="match status" value="1"/>
</dbReference>
<reference evidence="7 8" key="1">
    <citation type="journal article" date="2014" name="Antonie Van Leeuwenhoek">
        <title>Oenococcus alcoholitolerans sp. nov., a lactic acid bacteria isolated from cachaca and ethanol fermentation processes.</title>
        <authorList>
            <person name="Badotti F."/>
            <person name="Moreira A.P."/>
            <person name="Tonon L.A."/>
            <person name="de Lucena B.T."/>
            <person name="Gomes Fde C."/>
            <person name="Kruger R."/>
            <person name="Thompson C.C."/>
            <person name="de Morais M.A.Jr."/>
            <person name="Rosa C.A."/>
            <person name="Thompson F.L."/>
        </authorList>
    </citation>
    <scope>NUCLEOTIDE SEQUENCE [LARGE SCALE GENOMIC DNA]</scope>
    <source>
        <strain evidence="7 8">UFRJ-M7.2.18</strain>
    </source>
</reference>
<evidence type="ECO:0000259" key="6">
    <source>
        <dbReference type="Pfam" id="PF01625"/>
    </source>
</evidence>
<proteinExistence type="inferred from homology"/>
<evidence type="ECO:0000256" key="5">
    <source>
        <dbReference type="ARBA" id="ARBA00048782"/>
    </source>
</evidence>
<gene>
    <name evidence="7" type="ORF">Q757_07715</name>
</gene>
<evidence type="ECO:0000256" key="2">
    <source>
        <dbReference type="ARBA" id="ARBA00012502"/>
    </source>
</evidence>
<evidence type="ECO:0000313" key="8">
    <source>
        <dbReference type="Proteomes" id="UP000030023"/>
    </source>
</evidence>
<dbReference type="NCBIfam" id="TIGR00401">
    <property type="entry name" value="msrA"/>
    <property type="match status" value="1"/>
</dbReference>
<protein>
    <recommendedName>
        <fullName evidence="2">peptide-methionine (S)-S-oxide reductase</fullName>
        <ecNumber evidence="2">1.8.4.11</ecNumber>
    </recommendedName>
</protein>
<dbReference type="PANTHER" id="PTHR43774">
    <property type="entry name" value="PEPTIDE METHIONINE SULFOXIDE REDUCTASE"/>
    <property type="match status" value="1"/>
</dbReference>
<evidence type="ECO:0000256" key="3">
    <source>
        <dbReference type="ARBA" id="ARBA00023002"/>
    </source>
</evidence>
<evidence type="ECO:0000256" key="4">
    <source>
        <dbReference type="ARBA" id="ARBA00047806"/>
    </source>
</evidence>
<dbReference type="InterPro" id="IPR036509">
    <property type="entry name" value="Met_Sox_Rdtase_MsrA_sf"/>
</dbReference>
<evidence type="ECO:0000256" key="1">
    <source>
        <dbReference type="ARBA" id="ARBA00005591"/>
    </source>
</evidence>
<keyword evidence="8" id="KW-1185">Reference proteome</keyword>
<dbReference type="EMBL" id="AXCV01000407">
    <property type="protein sequence ID" value="KGO27526.1"/>
    <property type="molecule type" value="Genomic_DNA"/>
</dbReference>
<sequence length="90" mass="10056">MANKIETAVFAGGCFWCMVEPFDTLPGIIKVRSGYTGGHVDHPTYEQVCSHTTGHTEAVKIWFDPDKISYKDLVEIYWQVTDPTDAGGQF</sequence>
<organism evidence="7 8">
    <name type="scientific">Oenococcus alcoholitolerans</name>
    <dbReference type="NCBI Taxonomy" id="931074"/>
    <lineage>
        <taxon>Bacteria</taxon>
        <taxon>Bacillati</taxon>
        <taxon>Bacillota</taxon>
        <taxon>Bacilli</taxon>
        <taxon>Lactobacillales</taxon>
        <taxon>Lactobacillaceae</taxon>
        <taxon>Oenococcus</taxon>
    </lineage>
</organism>
<feature type="domain" description="Peptide methionine sulphoxide reductase MsrA" evidence="6">
    <location>
        <begin position="7"/>
        <end position="90"/>
    </location>
</feature>